<dbReference type="PANTHER" id="PTHR43280">
    <property type="entry name" value="ARAC-FAMILY TRANSCRIPTIONAL REGULATOR"/>
    <property type="match status" value="1"/>
</dbReference>
<protein>
    <submittedName>
        <fullName evidence="6">AraC family transcriptional regulator</fullName>
    </submittedName>
</protein>
<feature type="transmembrane region" description="Helical" evidence="4">
    <location>
        <begin position="321"/>
        <end position="341"/>
    </location>
</feature>
<evidence type="ECO:0000256" key="1">
    <source>
        <dbReference type="ARBA" id="ARBA00023015"/>
    </source>
</evidence>
<evidence type="ECO:0000313" key="7">
    <source>
        <dbReference type="Proteomes" id="UP000250369"/>
    </source>
</evidence>
<dbReference type="SUPFAM" id="SSF46689">
    <property type="entry name" value="Homeodomain-like"/>
    <property type="match status" value="1"/>
</dbReference>
<proteinExistence type="predicted"/>
<accession>A0A329MRP4</accession>
<dbReference type="GO" id="GO:0043565">
    <property type="term" value="F:sequence-specific DNA binding"/>
    <property type="evidence" value="ECO:0007669"/>
    <property type="project" value="InterPro"/>
</dbReference>
<dbReference type="Proteomes" id="UP000250369">
    <property type="component" value="Unassembled WGS sequence"/>
</dbReference>
<dbReference type="Pfam" id="PF17853">
    <property type="entry name" value="GGDEF_2"/>
    <property type="match status" value="1"/>
</dbReference>
<gene>
    <name evidence="6" type="ORF">DQG23_08240</name>
</gene>
<evidence type="ECO:0000256" key="4">
    <source>
        <dbReference type="SAM" id="Phobius"/>
    </source>
</evidence>
<keyword evidence="3" id="KW-0804">Transcription</keyword>
<evidence type="ECO:0000259" key="5">
    <source>
        <dbReference type="PROSITE" id="PS01124"/>
    </source>
</evidence>
<keyword evidence="4" id="KW-0472">Membrane</keyword>
<reference evidence="6 7" key="1">
    <citation type="journal article" date="2009" name="Int. J. Syst. Evol. Microbiol.">
        <title>Paenibacillus contaminans sp. nov., isolated from a contaminated laboratory plate.</title>
        <authorList>
            <person name="Chou J.H."/>
            <person name="Lee J.H."/>
            <person name="Lin M.C."/>
            <person name="Chang P.S."/>
            <person name="Arun A.B."/>
            <person name="Young C.C."/>
            <person name="Chen W.M."/>
        </authorList>
    </citation>
    <scope>NUCLEOTIDE SEQUENCE [LARGE SCALE GENOMIC DNA]</scope>
    <source>
        <strain evidence="6 7">CKOBP-6</strain>
    </source>
</reference>
<evidence type="ECO:0000256" key="3">
    <source>
        <dbReference type="ARBA" id="ARBA00023163"/>
    </source>
</evidence>
<dbReference type="InterPro" id="IPR009057">
    <property type="entry name" value="Homeodomain-like_sf"/>
</dbReference>
<evidence type="ECO:0000313" key="6">
    <source>
        <dbReference type="EMBL" id="RAV22016.1"/>
    </source>
</evidence>
<feature type="domain" description="HTH araC/xylS-type" evidence="5">
    <location>
        <begin position="691"/>
        <end position="790"/>
    </location>
</feature>
<dbReference type="PANTHER" id="PTHR43280:SF10">
    <property type="entry name" value="REGULATORY PROTEIN POCR"/>
    <property type="match status" value="1"/>
</dbReference>
<dbReference type="Gene3D" id="3.30.450.20">
    <property type="entry name" value="PAS domain"/>
    <property type="match status" value="1"/>
</dbReference>
<keyword evidence="4" id="KW-0812">Transmembrane</keyword>
<dbReference type="PROSITE" id="PS01124">
    <property type="entry name" value="HTH_ARAC_FAMILY_2"/>
    <property type="match status" value="1"/>
</dbReference>
<dbReference type="Gene3D" id="1.10.10.60">
    <property type="entry name" value="Homeodomain-like"/>
    <property type="match status" value="2"/>
</dbReference>
<evidence type="ECO:0000256" key="2">
    <source>
        <dbReference type="ARBA" id="ARBA00023125"/>
    </source>
</evidence>
<dbReference type="AlphaFoldDB" id="A0A329MRP4"/>
<dbReference type="Pfam" id="PF12833">
    <property type="entry name" value="HTH_18"/>
    <property type="match status" value="1"/>
</dbReference>
<sequence length="797" mass="90382">MGVTFVKLPHRWLQIGVRKSALMTMILSNLFILLIPLAMGLFLYTKVENSLEKGANRSNKAMLEQLKLTLDNKLSEVDVLMGQITLDSKLDYMLKIPPDADSVDKYLFIDFKQNKLSRFRSMVSSFIYDYYVYFAASDTIVKGDMLTDSRTFYENSYTYKSMSYEEWRQTLLLSPHVMTYLPAAELVPGHEASSNIEYVPSDVVTYAQSLPIRSQNDVLGNLIILIDVSQIKEMFAQLESASHSLIYIVDNTGRTIMGTSQEPLPVDIMKRVNESGEPFDYVMNGVRQMISVTSSQKAGWKYVSVTPSDVFMQQVNTIQNWSTLLFILCLIAGLAAVYAVAYRNYSPIKKTVNAILRGKEMEGPPAYNEYEFIRQTIEGSFHEEKNLRSMLTQQTPVIRANYLSRLVRGYMDVDTAGKDDKTLDFMNISFISDRFVVLLVKIEDISRFSGEKSEQQWALARFIISNIGADLIGQNHKGFAVELDRDRLAFLVNLNPDRIEAAAKDVRDITGAFSQVIPDRFKLDITVAAGGIHEGPQSIRDSYPEALAALEYRLVKGSNAIIHFEDITDAKQHYYYPLETEIQLINFVRSGDTDSADRLLDTIYAMNFDSTHITPELGKCLFFNVISTFLKIVNATNMNPKEVLGTDFDPLKEVFSHPTAEGMHVKTKELFRTLSGSFKVERTDHSTVLLQEIVSLVDANLDDPNLGLALVADRFRMTPQYVSTFFKKNQGQNLLDYITRKRIEKAKRLMENKELTNAHIAQMVGYTNDVVFIRAFKKLEGITPGKYRETIKPDPAG</sequence>
<keyword evidence="7" id="KW-1185">Reference proteome</keyword>
<comment type="caution">
    <text evidence="6">The sequence shown here is derived from an EMBL/GenBank/DDBJ whole genome shotgun (WGS) entry which is preliminary data.</text>
</comment>
<dbReference type="EMBL" id="QMFB01000003">
    <property type="protein sequence ID" value="RAV22016.1"/>
    <property type="molecule type" value="Genomic_DNA"/>
</dbReference>
<dbReference type="OrthoDB" id="2515823at2"/>
<organism evidence="6 7">
    <name type="scientific">Paenibacillus contaminans</name>
    <dbReference type="NCBI Taxonomy" id="450362"/>
    <lineage>
        <taxon>Bacteria</taxon>
        <taxon>Bacillati</taxon>
        <taxon>Bacillota</taxon>
        <taxon>Bacilli</taxon>
        <taxon>Bacillales</taxon>
        <taxon>Paenibacillaceae</taxon>
        <taxon>Paenibacillus</taxon>
    </lineage>
</organism>
<name>A0A329MRP4_9BACL</name>
<keyword evidence="4" id="KW-1133">Transmembrane helix</keyword>
<keyword evidence="2" id="KW-0238">DNA-binding</keyword>
<dbReference type="SMART" id="SM00342">
    <property type="entry name" value="HTH_ARAC"/>
    <property type="match status" value="1"/>
</dbReference>
<dbReference type="GO" id="GO:0003700">
    <property type="term" value="F:DNA-binding transcription factor activity"/>
    <property type="evidence" value="ECO:0007669"/>
    <property type="project" value="InterPro"/>
</dbReference>
<dbReference type="InterPro" id="IPR018060">
    <property type="entry name" value="HTH_AraC"/>
</dbReference>
<dbReference type="InterPro" id="IPR041522">
    <property type="entry name" value="CdaR_GGDEF"/>
</dbReference>
<feature type="transmembrane region" description="Helical" evidence="4">
    <location>
        <begin position="21"/>
        <end position="44"/>
    </location>
</feature>
<keyword evidence="1" id="KW-0805">Transcription regulation</keyword>